<proteinExistence type="predicted"/>
<protein>
    <submittedName>
        <fullName evidence="1">Uncharacterized protein</fullName>
    </submittedName>
</protein>
<accession>A0ABC8RN61</accession>
<comment type="caution">
    <text evidence="1">The sequence shown here is derived from an EMBL/GenBank/DDBJ whole genome shotgun (WGS) entry which is preliminary data.</text>
</comment>
<sequence length="123" mass="14283">MTKLPDCLQLKFLQPGDLSWRLLTAETNKEKLLNTQFKGDLELRKQGNVSTEMEPFKKRPIYKVPTFIADQNKNVYSPHAVSFGPYHHGEPPLKPTESHKKRSLLHFLENRAEVQVSPKWKKS</sequence>
<dbReference type="PANTHER" id="PTHR31170:SF18">
    <property type="entry name" value="(WILD MALAYSIAN BANANA) HYPOTHETICAL PROTEIN"/>
    <property type="match status" value="1"/>
</dbReference>
<name>A0ABC8RN61_9AQUA</name>
<keyword evidence="2" id="KW-1185">Reference proteome</keyword>
<organism evidence="1 2">
    <name type="scientific">Ilex paraguariensis</name>
    <name type="common">yerba mate</name>
    <dbReference type="NCBI Taxonomy" id="185542"/>
    <lineage>
        <taxon>Eukaryota</taxon>
        <taxon>Viridiplantae</taxon>
        <taxon>Streptophyta</taxon>
        <taxon>Embryophyta</taxon>
        <taxon>Tracheophyta</taxon>
        <taxon>Spermatophyta</taxon>
        <taxon>Magnoliopsida</taxon>
        <taxon>eudicotyledons</taxon>
        <taxon>Gunneridae</taxon>
        <taxon>Pentapetalae</taxon>
        <taxon>asterids</taxon>
        <taxon>campanulids</taxon>
        <taxon>Aquifoliales</taxon>
        <taxon>Aquifoliaceae</taxon>
        <taxon>Ilex</taxon>
    </lineage>
</organism>
<dbReference type="AlphaFoldDB" id="A0ABC8RN61"/>
<evidence type="ECO:0000313" key="1">
    <source>
        <dbReference type="EMBL" id="CAK9146433.1"/>
    </source>
</evidence>
<reference evidence="1 2" key="1">
    <citation type="submission" date="2024-02" db="EMBL/GenBank/DDBJ databases">
        <authorList>
            <person name="Vignale AGUSTIN F."/>
            <person name="Sosa J E."/>
            <person name="Modenutti C."/>
        </authorList>
    </citation>
    <scope>NUCLEOTIDE SEQUENCE [LARGE SCALE GENOMIC DNA]</scope>
</reference>
<dbReference type="Pfam" id="PF03140">
    <property type="entry name" value="DUF247"/>
    <property type="match status" value="1"/>
</dbReference>
<evidence type="ECO:0000313" key="2">
    <source>
        <dbReference type="Proteomes" id="UP001642360"/>
    </source>
</evidence>
<dbReference type="EMBL" id="CAUOFW020001575">
    <property type="protein sequence ID" value="CAK9146433.1"/>
    <property type="molecule type" value="Genomic_DNA"/>
</dbReference>
<dbReference type="PANTHER" id="PTHR31170">
    <property type="entry name" value="BNAC04G53230D PROTEIN"/>
    <property type="match status" value="1"/>
</dbReference>
<dbReference type="InterPro" id="IPR004158">
    <property type="entry name" value="DUF247_pln"/>
</dbReference>
<dbReference type="Proteomes" id="UP001642360">
    <property type="component" value="Unassembled WGS sequence"/>
</dbReference>
<gene>
    <name evidence="1" type="ORF">ILEXP_LOCUS14276</name>
</gene>